<dbReference type="EnsemblMetazoa" id="ISCW019625-RA">
    <property type="protein sequence ID" value="ISCW019625-PA"/>
    <property type="gene ID" value="ISCW019625"/>
</dbReference>
<dbReference type="PROSITE" id="PS50010">
    <property type="entry name" value="DH_2"/>
    <property type="match status" value="1"/>
</dbReference>
<dbReference type="PRINTS" id="PR00452">
    <property type="entry name" value="SH3DOMAIN"/>
</dbReference>
<feature type="domain" description="SH3" evidence="5">
    <location>
        <begin position="1356"/>
        <end position="1420"/>
    </location>
</feature>
<keyword evidence="10" id="KW-1267">Proteomics identification</keyword>
<dbReference type="SUPFAM" id="SSF48065">
    <property type="entry name" value="DBL homology domain (DH-domain)"/>
    <property type="match status" value="1"/>
</dbReference>
<dbReference type="InterPro" id="IPR051492">
    <property type="entry name" value="Dynamin-Rho_GEF"/>
</dbReference>
<keyword evidence="1 3" id="KW-0728">SH3 domain</keyword>
<dbReference type="Pfam" id="PF00621">
    <property type="entry name" value="RhoGEF"/>
    <property type="match status" value="1"/>
</dbReference>
<feature type="region of interest" description="Disordered" evidence="4">
    <location>
        <begin position="200"/>
        <end position="240"/>
    </location>
</feature>
<feature type="region of interest" description="Disordered" evidence="4">
    <location>
        <begin position="1252"/>
        <end position="1309"/>
    </location>
</feature>
<dbReference type="Pfam" id="PF14604">
    <property type="entry name" value="SH3_9"/>
    <property type="match status" value="2"/>
</dbReference>
<sequence>MEPGTVVKALYDFNSGLEGELPLKTGDLVQVVESVDKHWTLGSVRGARGKFPTAFVVEVKLPPVLPGQQLFAATADFSSDVDGDLSFRCGDLIVGVSAVDDNWWRGRLGGRDGIFPLSHAWQLEAPKTSRGPWKADLWARALQDLSAQLDDEMSLARGDLVHVTQILDKDWFWGECNGLSGKFPRNFVALVSDIETPDLSVCPADSSEPAPSESSPASAVPAPPKPQRSFEVDPSTEPTTQVALSEPSELVAGGYHNLNSGLAPYGRTKFPFVAQYPNELSFGVGELVTLVRHVDDEWTEGELGGKAGLFPTEYVDVIVDCASPNAPDASTEDGSTHGGACFGRALFDFAGDTEGDLPLSAGEVVVLLGKVNADWYRARSRDGRLGICPTSFVEELVRSSGEPVTPRKMGRFNSAPSCRAEEVRRRTLPPWGSLAEEAEDARELKSLPSVDRGEEGGEAEAAPPPLRRANTLSSSDSAAFKREVASFHEIKPVVQRAAVPRRPPPAAPSSVSSVPSRTAPPIPLDPWMAPPSQPEAQAQCSGTSQASQGAPVRPEEQAAKEEERRRKRRDHRQCVVTELLQTERDYLKALQMCYDIYFSDQAKAKMRSLDIDAITLFGNLDEVIAVSSQLLGSLERELVNAESCQLVGEAFPHALRLNNPIFRERLGKCFVSVAEELKEVYGHYCRNHDDVSGLWTKYMASPAAAQFLQAGVERMQRETNCFDLPSVLIRPVQRILKYPLLLNELNKVIPHSVPGGRQSVVVLLSKYRKDPSESTLSRRLAKLNLHSVLKKSSRFGVRLSSTFGLTAVEKDEHFERMEREFRLLEKALKLFLKNLGVFCDQMKESVQVSLQLSEDLVLFYRDRSPVPEVDRYRSVQHAICAQHWQEFATSVERDVESVLKQLLQMFGGPGKLITKRQHKLLDYAACKARVDRNRDVTRHKPSTEEGHPDKVMLAQAMEKMSDVATSINEFKRRKDLGTLPRRDRLKCGRSLLVSSPGLQLPAMHGARGNSDVLENFRIRQSVLLRGLAEQPCASEHNPFAALLSKADATSLSRATGARATARLSLGTAPAQTDVQRVFLKSSYPVECLFTVSQDYVSADILDIGLRAGDVVGVVKRMDPMGNPGRWFVDDGTSKGFVAAALLRPVVPGATAPAVSPRVSPQPALTEHDPPPPYSATDPLRPATPNPPPGQALNPSFNPAFVGRGKSPSASPEAPKPTNSPVPEKSATGDGVSVYNYSFGHQSTMERHAYEEIPDGEKGPSIGSPVKEPPPPAASRYANLEFDPLAPTDLRSSEEVDAKPRAPEMGAAPFGSAHVGARYGNLAPDGTDLVPAVGGALYGNLGPEPTLAAAPVAAPPVVNEYHYALYPFSACGPHQLSIAQGQVLLVVHQCDLHGNPEWWFVQDRHGNQGYVPGNYLHKYSRGRLGLAGTVECSGSDGSGCRDRRLADHPHRGDQHVTGSKRD</sequence>
<evidence type="ECO:0000313" key="9">
    <source>
        <dbReference type="Proteomes" id="UP000001555"/>
    </source>
</evidence>
<proteinExistence type="evidence at protein level"/>
<dbReference type="Gene3D" id="1.20.900.10">
    <property type="entry name" value="Dbl homology (DH) domain"/>
    <property type="match status" value="1"/>
</dbReference>
<dbReference type="PANTHER" id="PTHR22834">
    <property type="entry name" value="NUCLEAR FUSION PROTEIN FUS2"/>
    <property type="match status" value="1"/>
</dbReference>
<dbReference type="EMBL" id="ABJB010614957">
    <property type="status" value="NOT_ANNOTATED_CDS"/>
    <property type="molecule type" value="Genomic_DNA"/>
</dbReference>
<dbReference type="STRING" id="6945.B7PUD5"/>
<evidence type="ECO:0000259" key="6">
    <source>
        <dbReference type="PROSITE" id="PS50010"/>
    </source>
</evidence>
<name>B7PUD5_IXOSC</name>
<dbReference type="Pfam" id="PF03114">
    <property type="entry name" value="BAR"/>
    <property type="match status" value="1"/>
</dbReference>
<dbReference type="OrthoDB" id="27823at2759"/>
<keyword evidence="9" id="KW-1185">Reference proteome</keyword>
<reference evidence="7 9" key="1">
    <citation type="submission" date="2008-03" db="EMBL/GenBank/DDBJ databases">
        <title>Annotation of Ixodes scapularis.</title>
        <authorList>
            <consortium name="Ixodes scapularis Genome Project Consortium"/>
            <person name="Caler E."/>
            <person name="Hannick L.I."/>
            <person name="Bidwell S."/>
            <person name="Joardar V."/>
            <person name="Thiagarajan M."/>
            <person name="Amedeo P."/>
            <person name="Galinsky K.J."/>
            <person name="Schobel S."/>
            <person name="Inman J."/>
            <person name="Hostetler J."/>
            <person name="Miller J."/>
            <person name="Hammond M."/>
            <person name="Megy K."/>
            <person name="Lawson D."/>
            <person name="Kodira C."/>
            <person name="Sutton G."/>
            <person name="Meyer J."/>
            <person name="Hill C.A."/>
            <person name="Birren B."/>
            <person name="Nene V."/>
            <person name="Collins F."/>
            <person name="Alarcon-Chaidez F."/>
            <person name="Wikel S."/>
            <person name="Strausberg R."/>
        </authorList>
    </citation>
    <scope>NUCLEOTIDE SEQUENCE [LARGE SCALE GENOMIC DNA]</scope>
    <source>
        <strain evidence="9">Wikel</strain>
        <strain evidence="7">Wikel colony</strain>
    </source>
</reference>
<dbReference type="Proteomes" id="UP000001555">
    <property type="component" value="Unassembled WGS sequence"/>
</dbReference>
<evidence type="ECO:0000313" key="8">
    <source>
        <dbReference type="EnsemblMetazoa" id="ISCW019625-PA"/>
    </source>
</evidence>
<evidence type="ECO:0000256" key="3">
    <source>
        <dbReference type="PROSITE-ProRule" id="PRU00192"/>
    </source>
</evidence>
<dbReference type="InterPro" id="IPR036028">
    <property type="entry name" value="SH3-like_dom_sf"/>
</dbReference>
<dbReference type="EMBL" id="ABJB010286183">
    <property type="status" value="NOT_ANNOTATED_CDS"/>
    <property type="molecule type" value="Genomic_DNA"/>
</dbReference>
<gene>
    <name evidence="7" type="ORF">IscW_ISCW019625</name>
</gene>
<evidence type="ECO:0000256" key="1">
    <source>
        <dbReference type="ARBA" id="ARBA00022443"/>
    </source>
</evidence>
<feature type="region of interest" description="Disordered" evidence="4">
    <location>
        <begin position="403"/>
        <end position="474"/>
    </location>
</feature>
<feature type="region of interest" description="Disordered" evidence="4">
    <location>
        <begin position="1442"/>
        <end position="1461"/>
    </location>
</feature>
<feature type="domain" description="SH3" evidence="5">
    <location>
        <begin position="338"/>
        <end position="398"/>
    </location>
</feature>
<reference evidence="8" key="2">
    <citation type="submission" date="2020-05" db="UniProtKB">
        <authorList>
            <consortium name="EnsemblMetazoa"/>
        </authorList>
    </citation>
    <scope>IDENTIFICATION</scope>
    <source>
        <strain evidence="8">wikel</strain>
    </source>
</reference>
<organism>
    <name type="scientific">Ixodes scapularis</name>
    <name type="common">Black-legged tick</name>
    <name type="synonym">Deer tick</name>
    <dbReference type="NCBI Taxonomy" id="6945"/>
    <lineage>
        <taxon>Eukaryota</taxon>
        <taxon>Metazoa</taxon>
        <taxon>Ecdysozoa</taxon>
        <taxon>Arthropoda</taxon>
        <taxon>Chelicerata</taxon>
        <taxon>Arachnida</taxon>
        <taxon>Acari</taxon>
        <taxon>Parasitiformes</taxon>
        <taxon>Ixodida</taxon>
        <taxon>Ixodoidea</taxon>
        <taxon>Ixodidae</taxon>
        <taxon>Ixodinae</taxon>
        <taxon>Ixodes</taxon>
    </lineage>
</organism>
<dbReference type="InterPro" id="IPR027267">
    <property type="entry name" value="AH/BAR_dom_sf"/>
</dbReference>
<feature type="domain" description="DH" evidence="6">
    <location>
        <begin position="571"/>
        <end position="970"/>
    </location>
</feature>
<dbReference type="EMBL" id="ABJB010765225">
    <property type="status" value="NOT_ANNOTATED_CDS"/>
    <property type="molecule type" value="Genomic_DNA"/>
</dbReference>
<dbReference type="PANTHER" id="PTHR22834:SF20">
    <property type="entry name" value="SH3 DOMAIN-CONTAINING PROTEIN"/>
    <property type="match status" value="1"/>
</dbReference>
<dbReference type="SUPFAM" id="SSF103657">
    <property type="entry name" value="BAR/IMD domain-like"/>
    <property type="match status" value="1"/>
</dbReference>
<feature type="region of interest" description="Disordered" evidence="4">
    <location>
        <begin position="495"/>
        <end position="571"/>
    </location>
</feature>
<dbReference type="EMBL" id="ABJB010845966">
    <property type="status" value="NOT_ANNOTATED_CDS"/>
    <property type="molecule type" value="Genomic_DNA"/>
</dbReference>
<feature type="compositionally biased region" description="Basic and acidic residues" evidence="4">
    <location>
        <begin position="1290"/>
        <end position="1301"/>
    </location>
</feature>
<evidence type="ECO:0000256" key="2">
    <source>
        <dbReference type="ARBA" id="ARBA00022658"/>
    </source>
</evidence>
<feature type="compositionally biased region" description="Basic and acidic residues" evidence="4">
    <location>
        <begin position="553"/>
        <end position="564"/>
    </location>
</feature>
<evidence type="ECO:0007829" key="10">
    <source>
        <dbReference type="PeptideAtlas" id="B7PUD5"/>
    </source>
</evidence>
<dbReference type="GO" id="GO:0005085">
    <property type="term" value="F:guanyl-nucleotide exchange factor activity"/>
    <property type="evidence" value="ECO:0000318"/>
    <property type="project" value="GO_Central"/>
</dbReference>
<dbReference type="CDD" id="cd11796">
    <property type="entry name" value="SH3_DNMBP_N3"/>
    <property type="match status" value="1"/>
</dbReference>
<dbReference type="InterPro" id="IPR035899">
    <property type="entry name" value="DBL_dom_sf"/>
</dbReference>
<dbReference type="InterPro" id="IPR000219">
    <property type="entry name" value="DH_dom"/>
</dbReference>
<feature type="compositionally biased region" description="Polar residues" evidence="4">
    <location>
        <begin position="534"/>
        <end position="548"/>
    </location>
</feature>
<protein>
    <submittedName>
        <fullName evidence="7 8">Uncharacterized protein</fullName>
    </submittedName>
</protein>
<dbReference type="SUPFAM" id="SSF50044">
    <property type="entry name" value="SH3-domain"/>
    <property type="match status" value="7"/>
</dbReference>
<dbReference type="Pfam" id="PF07653">
    <property type="entry name" value="SH3_2"/>
    <property type="match status" value="1"/>
</dbReference>
<feature type="domain" description="SH3" evidence="5">
    <location>
        <begin position="2"/>
        <end position="61"/>
    </location>
</feature>
<dbReference type="Gene3D" id="1.20.1270.60">
    <property type="entry name" value="Arfaptin homology (AH) domain/BAR domain"/>
    <property type="match status" value="1"/>
</dbReference>
<dbReference type="VEuPathDB" id="VectorBase:ISCP_019571"/>
<dbReference type="PaxDb" id="6945-B7PUD5"/>
<dbReference type="EMBL" id="ABJB010791638">
    <property type="status" value="NOT_ANNOTATED_CDS"/>
    <property type="molecule type" value="Genomic_DNA"/>
</dbReference>
<feature type="compositionally biased region" description="Low complexity" evidence="4">
    <location>
        <begin position="508"/>
        <end position="517"/>
    </location>
</feature>
<dbReference type="GO" id="GO:0005737">
    <property type="term" value="C:cytoplasm"/>
    <property type="evidence" value="ECO:0000318"/>
    <property type="project" value="GO_Central"/>
</dbReference>
<dbReference type="SMART" id="SM00326">
    <property type="entry name" value="SH3"/>
    <property type="match status" value="7"/>
</dbReference>
<feature type="compositionally biased region" description="Pro residues" evidence="4">
    <location>
        <begin position="518"/>
        <end position="533"/>
    </location>
</feature>
<dbReference type="PRINTS" id="PR00499">
    <property type="entry name" value="P67PHOX"/>
</dbReference>
<feature type="compositionally biased region" description="Low complexity" evidence="4">
    <location>
        <begin position="203"/>
        <end position="220"/>
    </location>
</feature>
<dbReference type="HOGENOM" id="CLU_004592_0_0_1"/>
<dbReference type="Gene3D" id="2.30.30.40">
    <property type="entry name" value="SH3 Domains"/>
    <property type="match status" value="7"/>
</dbReference>
<feature type="compositionally biased region" description="Basic and acidic residues" evidence="4">
    <location>
        <begin position="441"/>
        <end position="455"/>
    </location>
</feature>
<dbReference type="EMBL" id="DS792129">
    <property type="protein sequence ID" value="EEC10208.1"/>
    <property type="molecule type" value="Genomic_DNA"/>
</dbReference>
<evidence type="ECO:0000256" key="4">
    <source>
        <dbReference type="SAM" id="MobiDB-lite"/>
    </source>
</evidence>
<dbReference type="CDD" id="cd00160">
    <property type="entry name" value="RhoGEF"/>
    <property type="match status" value="1"/>
</dbReference>
<evidence type="ECO:0000259" key="5">
    <source>
        <dbReference type="PROSITE" id="PS50002"/>
    </source>
</evidence>
<feature type="region of interest" description="Disordered" evidence="4">
    <location>
        <begin position="1150"/>
        <end position="1234"/>
    </location>
</feature>
<dbReference type="CDD" id="cd11800">
    <property type="entry name" value="SH3_DNMBP_C2_like"/>
    <property type="match status" value="1"/>
</dbReference>
<evidence type="ECO:0000313" key="7">
    <source>
        <dbReference type="EMBL" id="EEC10208.1"/>
    </source>
</evidence>
<dbReference type="InterPro" id="IPR004148">
    <property type="entry name" value="BAR_dom"/>
</dbReference>
<dbReference type="EMBL" id="ABJB010576924">
    <property type="status" value="NOT_ANNOTATED_CDS"/>
    <property type="molecule type" value="Genomic_DNA"/>
</dbReference>
<dbReference type="InParanoid" id="B7PUD5"/>
<feature type="domain" description="SH3" evidence="5">
    <location>
        <begin position="66"/>
        <end position="125"/>
    </location>
</feature>
<dbReference type="SMART" id="SM00325">
    <property type="entry name" value="RhoGEF"/>
    <property type="match status" value="1"/>
</dbReference>
<accession>B7PUD5</accession>
<dbReference type="PROSITE" id="PS50002">
    <property type="entry name" value="SH3"/>
    <property type="match status" value="6"/>
</dbReference>
<dbReference type="InterPro" id="IPR035819">
    <property type="entry name" value="DNMBP_SH3_N3"/>
</dbReference>
<dbReference type="VEuPathDB" id="VectorBase:ISCW019625"/>
<dbReference type="VEuPathDB" id="VectorBase:ISCI019625"/>
<dbReference type="CDD" id="cd00174">
    <property type="entry name" value="SH3"/>
    <property type="match status" value="2"/>
</dbReference>
<feature type="domain" description="SH3" evidence="5">
    <location>
        <begin position="134"/>
        <end position="193"/>
    </location>
</feature>
<dbReference type="EMBL" id="ABJB010632597">
    <property type="status" value="NOT_ANNOTATED_CDS"/>
    <property type="molecule type" value="Genomic_DNA"/>
</dbReference>
<dbReference type="Pfam" id="PF00018">
    <property type="entry name" value="SH3_1"/>
    <property type="match status" value="3"/>
</dbReference>
<dbReference type="EMBL" id="ABJB010924624">
    <property type="status" value="NOT_ANNOTATED_CDS"/>
    <property type="molecule type" value="Genomic_DNA"/>
</dbReference>
<dbReference type="InterPro" id="IPR001452">
    <property type="entry name" value="SH3_domain"/>
</dbReference>
<feature type="domain" description="SH3" evidence="5">
    <location>
        <begin position="261"/>
        <end position="320"/>
    </location>
</feature>
<keyword evidence="2" id="KW-0344">Guanine-nucleotide releasing factor</keyword>